<dbReference type="PROSITE" id="PS50893">
    <property type="entry name" value="ABC_TRANSPORTER_2"/>
    <property type="match status" value="1"/>
</dbReference>
<gene>
    <name evidence="4" type="ORF">UFOPK3164_00783</name>
    <name evidence="5" type="ORF">UFOPK3427_01547</name>
    <name evidence="6" type="ORF">UFOPK4112_00273</name>
</gene>
<evidence type="ECO:0000313" key="4">
    <source>
        <dbReference type="EMBL" id="CAB4826275.1"/>
    </source>
</evidence>
<dbReference type="Pfam" id="PF00005">
    <property type="entry name" value="ABC_tran"/>
    <property type="match status" value="1"/>
</dbReference>
<evidence type="ECO:0000256" key="2">
    <source>
        <dbReference type="ARBA" id="ARBA00022840"/>
    </source>
</evidence>
<dbReference type="Gene3D" id="3.40.50.300">
    <property type="entry name" value="P-loop containing nucleotide triphosphate hydrolases"/>
    <property type="match status" value="1"/>
</dbReference>
<dbReference type="GO" id="GO:0016887">
    <property type="term" value="F:ATP hydrolysis activity"/>
    <property type="evidence" value="ECO:0007669"/>
    <property type="project" value="InterPro"/>
</dbReference>
<dbReference type="SMART" id="SM00382">
    <property type="entry name" value="AAA"/>
    <property type="match status" value="1"/>
</dbReference>
<evidence type="ECO:0000313" key="6">
    <source>
        <dbReference type="EMBL" id="CAB5010390.1"/>
    </source>
</evidence>
<dbReference type="InterPro" id="IPR010230">
    <property type="entry name" value="FeS-cluster_ATPase_SufC"/>
</dbReference>
<dbReference type="InterPro" id="IPR027417">
    <property type="entry name" value="P-loop_NTPase"/>
</dbReference>
<dbReference type="EMBL" id="CAFBPM010000002">
    <property type="protein sequence ID" value="CAB5010390.1"/>
    <property type="molecule type" value="Genomic_DNA"/>
</dbReference>
<protein>
    <submittedName>
        <fullName evidence="6">Unannotated protein</fullName>
    </submittedName>
</protein>
<dbReference type="AlphaFoldDB" id="A0A6J7PXY0"/>
<keyword evidence="2" id="KW-0067">ATP-binding</keyword>
<organism evidence="6">
    <name type="scientific">freshwater metagenome</name>
    <dbReference type="NCBI Taxonomy" id="449393"/>
    <lineage>
        <taxon>unclassified sequences</taxon>
        <taxon>metagenomes</taxon>
        <taxon>ecological metagenomes</taxon>
    </lineage>
</organism>
<evidence type="ECO:0000259" key="3">
    <source>
        <dbReference type="PROSITE" id="PS50893"/>
    </source>
</evidence>
<evidence type="ECO:0000256" key="1">
    <source>
        <dbReference type="ARBA" id="ARBA00022741"/>
    </source>
</evidence>
<evidence type="ECO:0000313" key="5">
    <source>
        <dbReference type="EMBL" id="CAB4881689.1"/>
    </source>
</evidence>
<feature type="domain" description="ABC transporter" evidence="3">
    <location>
        <begin position="6"/>
        <end position="249"/>
    </location>
</feature>
<dbReference type="InterPro" id="IPR017871">
    <property type="entry name" value="ABC_transporter-like_CS"/>
</dbReference>
<dbReference type="SUPFAM" id="SSF52540">
    <property type="entry name" value="P-loop containing nucleoside triphosphate hydrolases"/>
    <property type="match status" value="1"/>
</dbReference>
<name>A0A6J7PXY0_9ZZZZ</name>
<dbReference type="EMBL" id="CAFBLT010000002">
    <property type="protein sequence ID" value="CAB4881689.1"/>
    <property type="molecule type" value="Genomic_DNA"/>
</dbReference>
<dbReference type="EMBL" id="CAFABE010000029">
    <property type="protein sequence ID" value="CAB4826275.1"/>
    <property type="molecule type" value="Genomic_DNA"/>
</dbReference>
<proteinExistence type="predicted"/>
<dbReference type="CDD" id="cd03217">
    <property type="entry name" value="ABC_FeS_Assembly"/>
    <property type="match status" value="1"/>
</dbReference>
<dbReference type="PROSITE" id="PS00211">
    <property type="entry name" value="ABC_TRANSPORTER_1"/>
    <property type="match status" value="1"/>
</dbReference>
<dbReference type="GO" id="GO:0005524">
    <property type="term" value="F:ATP binding"/>
    <property type="evidence" value="ECO:0007669"/>
    <property type="project" value="UniProtKB-KW"/>
</dbReference>
<dbReference type="InterPro" id="IPR003593">
    <property type="entry name" value="AAA+_ATPase"/>
</dbReference>
<dbReference type="PANTHER" id="PTHR43204:SF1">
    <property type="entry name" value="ABC TRANSPORTER I FAMILY MEMBER 6, CHLOROPLASTIC"/>
    <property type="match status" value="1"/>
</dbReference>
<dbReference type="PANTHER" id="PTHR43204">
    <property type="entry name" value="ABC TRANSPORTER I FAMILY MEMBER 6, CHLOROPLASTIC"/>
    <property type="match status" value="1"/>
</dbReference>
<dbReference type="NCBIfam" id="TIGR01978">
    <property type="entry name" value="sufC"/>
    <property type="match status" value="1"/>
</dbReference>
<accession>A0A6J7PXY0</accession>
<dbReference type="InterPro" id="IPR003439">
    <property type="entry name" value="ABC_transporter-like_ATP-bd"/>
</dbReference>
<reference evidence="6" key="1">
    <citation type="submission" date="2020-05" db="EMBL/GenBank/DDBJ databases">
        <authorList>
            <person name="Chiriac C."/>
            <person name="Salcher M."/>
            <person name="Ghai R."/>
            <person name="Kavagutti S V."/>
        </authorList>
    </citation>
    <scope>NUCLEOTIDE SEQUENCE</scope>
</reference>
<keyword evidence="1" id="KW-0547">Nucleotide-binding</keyword>
<sequence length="249" mass="27173">MTTPLLEIIDLHASAEEIPILNGVSLSIQAGEVHALMGPNGAGKSTLASVLMSSPAYEVTQGSIKLNGEDITTWSTDVRAKAGMFLAFQHPEAIGGVSVTQFLRQAMAARKDLNELSILEVRMEMMDWMDRLKMDPAFAERHLNDGFSGGERKRNEILQMALLDPTMAILDETDSGLDIDALQIVADGVATVRTNRPDMGVLVVTHYQRLLNELAPDHVHLLIEGRVVASGGPELALEVEKNGYEKWQS</sequence>